<comment type="caution">
    <text evidence="2">The sequence shown here is derived from an EMBL/GenBank/DDBJ whole genome shotgun (WGS) entry which is preliminary data.</text>
</comment>
<dbReference type="AlphaFoldDB" id="A0A8S9QL90"/>
<protein>
    <submittedName>
        <fullName evidence="2">Uncharacterized protein</fullName>
    </submittedName>
</protein>
<sequence length="74" mass="8323">MTTMVYPSRHVPYRGGLVIERVTAGLSRADCRPQNVGPNPYRRTYRPLQASSGMPPYQTAYYSFLHECSSGRVA</sequence>
<dbReference type="EMBL" id="QGKX02001290">
    <property type="protein sequence ID" value="KAF3541441.1"/>
    <property type="molecule type" value="Genomic_DNA"/>
</dbReference>
<feature type="region of interest" description="Disordered" evidence="1">
    <location>
        <begin position="30"/>
        <end position="50"/>
    </location>
</feature>
<proteinExistence type="predicted"/>
<reference evidence="2" key="1">
    <citation type="submission" date="2019-12" db="EMBL/GenBank/DDBJ databases">
        <title>Genome sequencing and annotation of Brassica cretica.</title>
        <authorList>
            <person name="Studholme D.J."/>
            <person name="Sarris P."/>
        </authorList>
    </citation>
    <scope>NUCLEOTIDE SEQUENCE</scope>
    <source>
        <strain evidence="2">PFS-109/04</strain>
        <tissue evidence="2">Leaf</tissue>
    </source>
</reference>
<organism evidence="2 3">
    <name type="scientific">Brassica cretica</name>
    <name type="common">Mustard</name>
    <dbReference type="NCBI Taxonomy" id="69181"/>
    <lineage>
        <taxon>Eukaryota</taxon>
        <taxon>Viridiplantae</taxon>
        <taxon>Streptophyta</taxon>
        <taxon>Embryophyta</taxon>
        <taxon>Tracheophyta</taxon>
        <taxon>Spermatophyta</taxon>
        <taxon>Magnoliopsida</taxon>
        <taxon>eudicotyledons</taxon>
        <taxon>Gunneridae</taxon>
        <taxon>Pentapetalae</taxon>
        <taxon>rosids</taxon>
        <taxon>malvids</taxon>
        <taxon>Brassicales</taxon>
        <taxon>Brassicaceae</taxon>
        <taxon>Brassiceae</taxon>
        <taxon>Brassica</taxon>
    </lineage>
</organism>
<evidence type="ECO:0000313" key="2">
    <source>
        <dbReference type="EMBL" id="KAF3541441.1"/>
    </source>
</evidence>
<gene>
    <name evidence="2" type="ORF">F2Q69_00020488</name>
</gene>
<name>A0A8S9QL90_BRACR</name>
<evidence type="ECO:0000313" key="3">
    <source>
        <dbReference type="Proteomes" id="UP000712600"/>
    </source>
</evidence>
<accession>A0A8S9QL90</accession>
<dbReference type="Proteomes" id="UP000712600">
    <property type="component" value="Unassembled WGS sequence"/>
</dbReference>
<evidence type="ECO:0000256" key="1">
    <source>
        <dbReference type="SAM" id="MobiDB-lite"/>
    </source>
</evidence>